<evidence type="ECO:0000313" key="1">
    <source>
        <dbReference type="EMBL" id="TQN42905.1"/>
    </source>
</evidence>
<keyword evidence="2" id="KW-1185">Reference proteome</keyword>
<name>A0A543PFQ3_9ACTN</name>
<proteinExistence type="predicted"/>
<dbReference type="AlphaFoldDB" id="A0A543PFQ3"/>
<dbReference type="EMBL" id="VFQE01000001">
    <property type="protein sequence ID" value="TQN42905.1"/>
    <property type="molecule type" value="Genomic_DNA"/>
</dbReference>
<dbReference type="Proteomes" id="UP000319865">
    <property type="component" value="Unassembled WGS sequence"/>
</dbReference>
<gene>
    <name evidence="1" type="ORF">FHU33_2316</name>
</gene>
<protein>
    <recommendedName>
        <fullName evidence="3">Tail protein P2 I</fullName>
    </recommendedName>
</protein>
<dbReference type="RefSeq" id="WP_142025477.1">
    <property type="nucleotide sequence ID" value="NZ_VFQE01000001.1"/>
</dbReference>
<accession>A0A543PFQ3</accession>
<organism evidence="1 2">
    <name type="scientific">Blastococcus colisei</name>
    <dbReference type="NCBI Taxonomy" id="1564162"/>
    <lineage>
        <taxon>Bacteria</taxon>
        <taxon>Bacillati</taxon>
        <taxon>Actinomycetota</taxon>
        <taxon>Actinomycetes</taxon>
        <taxon>Geodermatophilales</taxon>
        <taxon>Geodermatophilaceae</taxon>
        <taxon>Blastococcus</taxon>
    </lineage>
</organism>
<reference evidence="1 2" key="1">
    <citation type="submission" date="2019-06" db="EMBL/GenBank/DDBJ databases">
        <title>Sequencing the genomes of 1000 actinobacteria strains.</title>
        <authorList>
            <person name="Klenk H.-P."/>
        </authorList>
    </citation>
    <scope>NUCLEOTIDE SEQUENCE [LARGE SCALE GENOMIC DNA]</scope>
    <source>
        <strain evidence="1 2">DSM 46837</strain>
    </source>
</reference>
<evidence type="ECO:0008006" key="3">
    <source>
        <dbReference type="Google" id="ProtNLM"/>
    </source>
</evidence>
<comment type="caution">
    <text evidence="1">The sequence shown here is derived from an EMBL/GenBank/DDBJ whole genome shotgun (WGS) entry which is preliminary data.</text>
</comment>
<dbReference type="OrthoDB" id="626916at2"/>
<sequence>MTTDRFFDLLPGVVRAPGGELSHALRDLLRVLGAEADLVEEDIRQMYADLFIETCAPWAVPYIGDLVGYRWLPVPAGRRGCEPDPVAGLVPRSAVADAIRYRRRKGTRAAVEDLVPAVSGWPAVVCDGEDGPDCAGAAVDTVTIRAWRLPSWPLSYVRPYRVRRRTNSYELSVLGNDAPLFTCGAAPAWQDGVERPAIPRMLGVDALVDDLARHYGHGRSLQLYEDGAPIAPERIKARDLGEWGPEVFDTDVAVDPERGRVMFPERYELGELTASYCYGFPMAIGGGEYRRGPFGVPVVSSFLRTEQLSPQMPGHLLRDRAPFSDFLRGLLDPAVLEAMADDPATARARLSAELNRVMQAHDLAAGQRDEPLDEEAVELLNGAPAGPARLRLNRLVLEAVYAEHIQRAYAVSRIRSADGEPTVAEAVRALQDSGRPPAHLVVELCDSGLYVQPVKLEVGELHTLEVRAAEGCRPTIVLPERREDVDDMIVRCGPGSRVIIDGLMVAAHPVRFSGDPVEIVVRHCTFVPGWEIDVRCEPRHAAEPSLVLTDLPRRRGAPLADAVDRRPEERRHTCVEVDRSIIGSVVVQRDEVGAEPVALFVRTSIVDATTDRGDAIAAPNGRRAHAVATIVDATVIGHTRVHAVEFGENTIFTGPIDVARRQIGCLRYCYVPRDSRTPRRHACQPDLVMESPGAETPEDAAERVRPRFVSVRYGKPDYCRLSRVDDAVEIRTGADDASEMGVYHDLFEPRREANLRAAVAEHLPLGWGCEVEFRS</sequence>
<evidence type="ECO:0000313" key="2">
    <source>
        <dbReference type="Proteomes" id="UP000319865"/>
    </source>
</evidence>